<proteinExistence type="predicted"/>
<keyword evidence="3" id="KW-1185">Reference proteome</keyword>
<dbReference type="NCBIfam" id="TIGR01167">
    <property type="entry name" value="LPXTG_anchor"/>
    <property type="match status" value="1"/>
</dbReference>
<protein>
    <submittedName>
        <fullName evidence="2">LPXTG cell wall anchor domain-containing protein</fullName>
    </submittedName>
</protein>
<feature type="transmembrane region" description="Helical" evidence="1">
    <location>
        <begin position="28"/>
        <end position="45"/>
    </location>
</feature>
<accession>A0ABU5IZ67</accession>
<sequence length="54" mass="5932">MFLVIPIILLGAILFGLRIDNFGNLGNIILNILGVGFMLLGVFIGKKKKQKLFS</sequence>
<dbReference type="EMBL" id="JAXOFX010000006">
    <property type="protein sequence ID" value="MDZ5472431.1"/>
    <property type="molecule type" value="Genomic_DNA"/>
</dbReference>
<keyword evidence="1" id="KW-0472">Membrane</keyword>
<keyword evidence="1" id="KW-1133">Transmembrane helix</keyword>
<evidence type="ECO:0000313" key="3">
    <source>
        <dbReference type="Proteomes" id="UP001290455"/>
    </source>
</evidence>
<keyword evidence="1" id="KW-0812">Transmembrane</keyword>
<organism evidence="2 3">
    <name type="scientific">Robertmurraya mangrovi</name>
    <dbReference type="NCBI Taxonomy" id="3098077"/>
    <lineage>
        <taxon>Bacteria</taxon>
        <taxon>Bacillati</taxon>
        <taxon>Bacillota</taxon>
        <taxon>Bacilli</taxon>
        <taxon>Bacillales</taxon>
        <taxon>Bacillaceae</taxon>
        <taxon>Robertmurraya</taxon>
    </lineage>
</organism>
<comment type="caution">
    <text evidence="2">The sequence shown here is derived from an EMBL/GenBank/DDBJ whole genome shotgun (WGS) entry which is preliminary data.</text>
</comment>
<evidence type="ECO:0000256" key="1">
    <source>
        <dbReference type="SAM" id="Phobius"/>
    </source>
</evidence>
<name>A0ABU5IZ67_9BACI</name>
<reference evidence="2 3" key="1">
    <citation type="submission" date="2023-11" db="EMBL/GenBank/DDBJ databases">
        <title>Bacillus jintuensis, isolated from a mudflat on the Beibu Gulf coast.</title>
        <authorList>
            <person name="Li M."/>
        </authorList>
    </citation>
    <scope>NUCLEOTIDE SEQUENCE [LARGE SCALE GENOMIC DNA]</scope>
    <source>
        <strain evidence="2 3">31A1R</strain>
    </source>
</reference>
<gene>
    <name evidence="2" type="ORF">SM124_11795</name>
</gene>
<evidence type="ECO:0000313" key="2">
    <source>
        <dbReference type="EMBL" id="MDZ5472431.1"/>
    </source>
</evidence>
<dbReference type="Proteomes" id="UP001290455">
    <property type="component" value="Unassembled WGS sequence"/>
</dbReference>